<evidence type="ECO:0000313" key="2">
    <source>
        <dbReference type="EMBL" id="TKW31835.1"/>
    </source>
</evidence>
<protein>
    <submittedName>
        <fullName evidence="2">Uncharacterized protein</fullName>
    </submittedName>
</protein>
<name>A0A4U6VSC4_SETVI</name>
<evidence type="ECO:0000256" key="1">
    <source>
        <dbReference type="SAM" id="MobiDB-lite"/>
    </source>
</evidence>
<evidence type="ECO:0000313" key="3">
    <source>
        <dbReference type="Proteomes" id="UP000298652"/>
    </source>
</evidence>
<feature type="region of interest" description="Disordered" evidence="1">
    <location>
        <begin position="17"/>
        <end position="39"/>
    </location>
</feature>
<keyword evidence="3" id="KW-1185">Reference proteome</keyword>
<proteinExistence type="predicted"/>
<organism evidence="2 3">
    <name type="scientific">Setaria viridis</name>
    <name type="common">Green bristlegrass</name>
    <name type="synonym">Setaria italica subsp. viridis</name>
    <dbReference type="NCBI Taxonomy" id="4556"/>
    <lineage>
        <taxon>Eukaryota</taxon>
        <taxon>Viridiplantae</taxon>
        <taxon>Streptophyta</taxon>
        <taxon>Embryophyta</taxon>
        <taxon>Tracheophyta</taxon>
        <taxon>Spermatophyta</taxon>
        <taxon>Magnoliopsida</taxon>
        <taxon>Liliopsida</taxon>
        <taxon>Poales</taxon>
        <taxon>Poaceae</taxon>
        <taxon>PACMAD clade</taxon>
        <taxon>Panicoideae</taxon>
        <taxon>Panicodae</taxon>
        <taxon>Paniceae</taxon>
        <taxon>Cenchrinae</taxon>
        <taxon>Setaria</taxon>
    </lineage>
</organism>
<accession>A0A4U6VSC4</accession>
<dbReference type="AlphaFoldDB" id="A0A4U6VSC4"/>
<reference evidence="2" key="1">
    <citation type="submission" date="2019-03" db="EMBL/GenBank/DDBJ databases">
        <title>WGS assembly of Setaria viridis.</title>
        <authorList>
            <person name="Huang P."/>
            <person name="Jenkins J."/>
            <person name="Grimwood J."/>
            <person name="Barry K."/>
            <person name="Healey A."/>
            <person name="Mamidi S."/>
            <person name="Sreedasyam A."/>
            <person name="Shu S."/>
            <person name="Feldman M."/>
            <person name="Wu J."/>
            <person name="Yu Y."/>
            <person name="Chen C."/>
            <person name="Johnson J."/>
            <person name="Rokhsar D."/>
            <person name="Baxter I."/>
            <person name="Schmutz J."/>
            <person name="Brutnell T."/>
            <person name="Kellogg E."/>
        </authorList>
    </citation>
    <scope>NUCLEOTIDE SEQUENCE [LARGE SCALE GENOMIC DNA]</scope>
</reference>
<gene>
    <name evidence="2" type="ORF">SEVIR_2G132250v2</name>
</gene>
<sequence length="97" mass="10557">MGPATAAPCPCTAKALRRPAAARHGEAQRRRGRRSCEGAAGVECRRRSTAGVSCLGRRIPRPVNQPHAGTDFGAGFVPCCRRRRCHRAEGWLQRPLL</sequence>
<dbReference type="Gramene" id="TKW31835">
    <property type="protein sequence ID" value="TKW31835"/>
    <property type="gene ID" value="SEVIR_2G132250v2"/>
</dbReference>
<dbReference type="Proteomes" id="UP000298652">
    <property type="component" value="Chromosome 2"/>
</dbReference>
<dbReference type="EMBL" id="CM016553">
    <property type="protein sequence ID" value="TKW31835.1"/>
    <property type="molecule type" value="Genomic_DNA"/>
</dbReference>